<feature type="non-terminal residue" evidence="1">
    <location>
        <position position="53"/>
    </location>
</feature>
<protein>
    <submittedName>
        <fullName evidence="1">Fatty acyl-CoA reductase 2 isoform X3</fullName>
    </submittedName>
</protein>
<name>A0AAD5AC61_SILAS</name>
<sequence>MSTFKRNPLEQAFRRPNANITSNYLIYQYWILVSHKFPAFLYDLFLRLSGQKP</sequence>
<evidence type="ECO:0000313" key="1">
    <source>
        <dbReference type="EMBL" id="KAI5612967.1"/>
    </source>
</evidence>
<keyword evidence="2" id="KW-1185">Reference proteome</keyword>
<comment type="caution">
    <text evidence="1">The sequence shown here is derived from an EMBL/GenBank/DDBJ whole genome shotgun (WGS) entry which is preliminary data.</text>
</comment>
<dbReference type="Proteomes" id="UP001205998">
    <property type="component" value="Unassembled WGS sequence"/>
</dbReference>
<gene>
    <name evidence="1" type="ORF">C0J50_11764</name>
</gene>
<reference evidence="1" key="1">
    <citation type="submission" date="2018-07" db="EMBL/GenBank/DDBJ databases">
        <title>Comparative genomics of catfishes provides insights into carnivory and benthic adaptation.</title>
        <authorList>
            <person name="Zhang Y."/>
            <person name="Wang D."/>
            <person name="Peng Z."/>
            <person name="Zheng S."/>
            <person name="Shao F."/>
            <person name="Tao W."/>
        </authorList>
    </citation>
    <scope>NUCLEOTIDE SEQUENCE</scope>
    <source>
        <strain evidence="1">Chongqing</strain>
    </source>
</reference>
<evidence type="ECO:0000313" key="2">
    <source>
        <dbReference type="Proteomes" id="UP001205998"/>
    </source>
</evidence>
<dbReference type="EMBL" id="MU563599">
    <property type="protein sequence ID" value="KAI5612967.1"/>
    <property type="molecule type" value="Genomic_DNA"/>
</dbReference>
<proteinExistence type="predicted"/>
<organism evidence="1 2">
    <name type="scientific">Silurus asotus</name>
    <name type="common">Amur catfish</name>
    <name type="synonym">Parasilurus asotus</name>
    <dbReference type="NCBI Taxonomy" id="30991"/>
    <lineage>
        <taxon>Eukaryota</taxon>
        <taxon>Metazoa</taxon>
        <taxon>Chordata</taxon>
        <taxon>Craniata</taxon>
        <taxon>Vertebrata</taxon>
        <taxon>Euteleostomi</taxon>
        <taxon>Actinopterygii</taxon>
        <taxon>Neopterygii</taxon>
        <taxon>Teleostei</taxon>
        <taxon>Ostariophysi</taxon>
        <taxon>Siluriformes</taxon>
        <taxon>Siluridae</taxon>
        <taxon>Silurus</taxon>
    </lineage>
</organism>
<accession>A0AAD5AC61</accession>
<dbReference type="AlphaFoldDB" id="A0AAD5AC61"/>